<evidence type="ECO:0000313" key="2">
    <source>
        <dbReference type="Proteomes" id="UP001600064"/>
    </source>
</evidence>
<dbReference type="InterPro" id="IPR011009">
    <property type="entry name" value="Kinase-like_dom_sf"/>
</dbReference>
<sequence>MRMTATECWAYSVMTETAVLRGRVPEFYGGFTTSLSTRISGRQRSVRSILLEYIPGEDMMTKIRRALDSSGALHANLLPPESQRLEVLRQILTIQECLYFDAGIRHGDLYPRNVVIENKIDGRPKRQKSYSPQEPYRNRLAFPAVWLSTG</sequence>
<organism evidence="1 2">
    <name type="scientific">Remersonia thermophila</name>
    <dbReference type="NCBI Taxonomy" id="72144"/>
    <lineage>
        <taxon>Eukaryota</taxon>
        <taxon>Fungi</taxon>
        <taxon>Dikarya</taxon>
        <taxon>Ascomycota</taxon>
        <taxon>Pezizomycotina</taxon>
        <taxon>Sordariomycetes</taxon>
        <taxon>Sordariomycetidae</taxon>
        <taxon>Sordariales</taxon>
        <taxon>Sordariales incertae sedis</taxon>
        <taxon>Remersonia</taxon>
    </lineage>
</organism>
<name>A0ABR4DEX5_9PEZI</name>
<proteinExistence type="predicted"/>
<dbReference type="GeneID" id="98124248"/>
<accession>A0ABR4DEX5</accession>
<dbReference type="RefSeq" id="XP_070867125.1">
    <property type="nucleotide sequence ID" value="XM_071009604.1"/>
</dbReference>
<evidence type="ECO:0008006" key="3">
    <source>
        <dbReference type="Google" id="ProtNLM"/>
    </source>
</evidence>
<comment type="caution">
    <text evidence="1">The sequence shown here is derived from an EMBL/GenBank/DDBJ whole genome shotgun (WGS) entry which is preliminary data.</text>
</comment>
<evidence type="ECO:0000313" key="1">
    <source>
        <dbReference type="EMBL" id="KAL2268401.1"/>
    </source>
</evidence>
<protein>
    <recommendedName>
        <fullName evidence="3">Protein kinase domain-containing protein</fullName>
    </recommendedName>
</protein>
<dbReference type="SUPFAM" id="SSF56112">
    <property type="entry name" value="Protein kinase-like (PK-like)"/>
    <property type="match status" value="1"/>
</dbReference>
<reference evidence="1 2" key="1">
    <citation type="journal article" date="2024" name="Commun. Biol.">
        <title>Comparative genomic analysis of thermophilic fungi reveals convergent evolutionary adaptations and gene losses.</title>
        <authorList>
            <person name="Steindorff A.S."/>
            <person name="Aguilar-Pontes M.V."/>
            <person name="Robinson A.J."/>
            <person name="Andreopoulos B."/>
            <person name="LaButti K."/>
            <person name="Kuo A."/>
            <person name="Mondo S."/>
            <person name="Riley R."/>
            <person name="Otillar R."/>
            <person name="Haridas S."/>
            <person name="Lipzen A."/>
            <person name="Grimwood J."/>
            <person name="Schmutz J."/>
            <person name="Clum A."/>
            <person name="Reid I.D."/>
            <person name="Moisan M.C."/>
            <person name="Butler G."/>
            <person name="Nguyen T.T.M."/>
            <person name="Dewar K."/>
            <person name="Conant G."/>
            <person name="Drula E."/>
            <person name="Henrissat B."/>
            <person name="Hansel C."/>
            <person name="Singer S."/>
            <person name="Hutchinson M.I."/>
            <person name="de Vries R.P."/>
            <person name="Natvig D.O."/>
            <person name="Powell A.J."/>
            <person name="Tsang A."/>
            <person name="Grigoriev I.V."/>
        </authorList>
    </citation>
    <scope>NUCLEOTIDE SEQUENCE [LARGE SCALE GENOMIC DNA]</scope>
    <source>
        <strain evidence="1 2">ATCC 22073</strain>
    </source>
</reference>
<gene>
    <name evidence="1" type="ORF">VTJ83DRAFT_3247</name>
</gene>
<dbReference type="EMBL" id="JAZGUE010000003">
    <property type="protein sequence ID" value="KAL2268401.1"/>
    <property type="molecule type" value="Genomic_DNA"/>
</dbReference>
<keyword evidence="2" id="KW-1185">Reference proteome</keyword>
<dbReference type="Proteomes" id="UP001600064">
    <property type="component" value="Unassembled WGS sequence"/>
</dbReference>